<dbReference type="FunFam" id="2.40.110.10:FF:000011">
    <property type="entry name" value="Acyl-CoA dehydrogenase FadE34"/>
    <property type="match status" value="1"/>
</dbReference>
<keyword evidence="10" id="KW-1185">Reference proteome</keyword>
<evidence type="ECO:0000259" key="7">
    <source>
        <dbReference type="Pfam" id="PF02770"/>
    </source>
</evidence>
<dbReference type="Proteomes" id="UP000604475">
    <property type="component" value="Unassembled WGS sequence"/>
</dbReference>
<keyword evidence="5" id="KW-0560">Oxidoreductase</keyword>
<accession>A0A937USS8</accession>
<dbReference type="GO" id="GO:0050660">
    <property type="term" value="F:flavin adenine dinucleotide binding"/>
    <property type="evidence" value="ECO:0007669"/>
    <property type="project" value="InterPro"/>
</dbReference>
<keyword evidence="3" id="KW-0285">Flavoprotein</keyword>
<reference evidence="9" key="1">
    <citation type="submission" date="2020-12" db="EMBL/GenBank/DDBJ databases">
        <title>Genomic characterization of non-nitrogen-fixing Frankia strains.</title>
        <authorList>
            <person name="Carlos-Shanley C."/>
            <person name="Guerra T."/>
            <person name="Hahn D."/>
        </authorList>
    </citation>
    <scope>NUCLEOTIDE SEQUENCE</scope>
    <source>
        <strain evidence="9">CN6</strain>
    </source>
</reference>
<comment type="cofactor">
    <cofactor evidence="1">
        <name>FAD</name>
        <dbReference type="ChEBI" id="CHEBI:57692"/>
    </cofactor>
</comment>
<evidence type="ECO:0000259" key="6">
    <source>
        <dbReference type="Pfam" id="PF00441"/>
    </source>
</evidence>
<dbReference type="Gene3D" id="2.40.110.10">
    <property type="entry name" value="Butyryl-CoA Dehydrogenase, subunit A, domain 2"/>
    <property type="match status" value="1"/>
</dbReference>
<dbReference type="PANTHER" id="PTHR43292">
    <property type="entry name" value="ACYL-COA DEHYDROGENASE"/>
    <property type="match status" value="1"/>
</dbReference>
<dbReference type="InterPro" id="IPR006091">
    <property type="entry name" value="Acyl-CoA_Oxase/DH_mid-dom"/>
</dbReference>
<dbReference type="PANTHER" id="PTHR43292:SF4">
    <property type="entry name" value="ACYL-COA DEHYDROGENASE FADE34"/>
    <property type="match status" value="1"/>
</dbReference>
<dbReference type="InterPro" id="IPR009100">
    <property type="entry name" value="AcylCoA_DH/oxidase_NM_dom_sf"/>
</dbReference>
<dbReference type="EMBL" id="JAEACQ010000252">
    <property type="protein sequence ID" value="MBL7630540.1"/>
    <property type="molecule type" value="Genomic_DNA"/>
</dbReference>
<feature type="domain" description="Acyl-CoA dehydrogenase/oxidase N-terminal" evidence="8">
    <location>
        <begin position="405"/>
        <end position="480"/>
    </location>
</feature>
<comment type="caution">
    <text evidence="9">The sequence shown here is derived from an EMBL/GenBank/DDBJ whole genome shotgun (WGS) entry which is preliminary data.</text>
</comment>
<dbReference type="RefSeq" id="WP_203003589.1">
    <property type="nucleotide sequence ID" value="NZ_JADWYU010000248.1"/>
</dbReference>
<dbReference type="InterPro" id="IPR009075">
    <property type="entry name" value="AcylCo_DH/oxidase_C"/>
</dbReference>
<feature type="domain" description="Acyl-CoA oxidase/dehydrogenase middle" evidence="7">
    <location>
        <begin position="484"/>
        <end position="578"/>
    </location>
</feature>
<dbReference type="InterPro" id="IPR037069">
    <property type="entry name" value="AcylCoA_DH/ox_N_sf"/>
</dbReference>
<dbReference type="InterPro" id="IPR013786">
    <property type="entry name" value="AcylCoA_DH/ox_N"/>
</dbReference>
<dbReference type="Pfam" id="PF02771">
    <property type="entry name" value="Acyl-CoA_dh_N"/>
    <property type="match status" value="2"/>
</dbReference>
<dbReference type="Gene3D" id="1.10.540.10">
    <property type="entry name" value="Acyl-CoA dehydrogenase/oxidase, N-terminal domain"/>
    <property type="match status" value="2"/>
</dbReference>
<keyword evidence="4" id="KW-0274">FAD</keyword>
<evidence type="ECO:0000256" key="2">
    <source>
        <dbReference type="ARBA" id="ARBA00009347"/>
    </source>
</evidence>
<dbReference type="Pfam" id="PF00441">
    <property type="entry name" value="Acyl-CoA_dh_1"/>
    <property type="match status" value="2"/>
</dbReference>
<evidence type="ECO:0000256" key="4">
    <source>
        <dbReference type="ARBA" id="ARBA00022827"/>
    </source>
</evidence>
<dbReference type="Pfam" id="PF02770">
    <property type="entry name" value="Acyl-CoA_dh_M"/>
    <property type="match status" value="1"/>
</dbReference>
<dbReference type="GO" id="GO:0016627">
    <property type="term" value="F:oxidoreductase activity, acting on the CH-CH group of donors"/>
    <property type="evidence" value="ECO:0007669"/>
    <property type="project" value="InterPro"/>
</dbReference>
<dbReference type="InterPro" id="IPR036250">
    <property type="entry name" value="AcylCo_DH-like_C"/>
</dbReference>
<evidence type="ECO:0000256" key="3">
    <source>
        <dbReference type="ARBA" id="ARBA00022630"/>
    </source>
</evidence>
<dbReference type="InterPro" id="IPR046373">
    <property type="entry name" value="Acyl-CoA_Oxase/DH_mid-dom_sf"/>
</dbReference>
<gene>
    <name evidence="9" type="ORF">I7412_25945</name>
</gene>
<proteinExistence type="inferred from homology"/>
<evidence type="ECO:0000256" key="5">
    <source>
        <dbReference type="ARBA" id="ARBA00023002"/>
    </source>
</evidence>
<feature type="domain" description="Acyl-CoA dehydrogenase/oxidase C-terminal" evidence="6">
    <location>
        <begin position="228"/>
        <end position="349"/>
    </location>
</feature>
<evidence type="ECO:0000313" key="10">
    <source>
        <dbReference type="Proteomes" id="UP000604475"/>
    </source>
</evidence>
<dbReference type="Gene3D" id="1.20.140.10">
    <property type="entry name" value="Butyryl-CoA Dehydrogenase, subunit A, domain 3"/>
    <property type="match status" value="2"/>
</dbReference>
<dbReference type="SUPFAM" id="SSF47203">
    <property type="entry name" value="Acyl-CoA dehydrogenase C-terminal domain-like"/>
    <property type="match status" value="2"/>
</dbReference>
<name>A0A937USS8_9ACTN</name>
<evidence type="ECO:0000256" key="1">
    <source>
        <dbReference type="ARBA" id="ARBA00001974"/>
    </source>
</evidence>
<dbReference type="InterPro" id="IPR052161">
    <property type="entry name" value="Mycobact_Acyl-CoA_DH"/>
</dbReference>
<comment type="similarity">
    <text evidence="2">Belongs to the acyl-CoA dehydrogenase family.</text>
</comment>
<organism evidence="9 10">
    <name type="scientific">Frankia nepalensis</name>
    <dbReference type="NCBI Taxonomy" id="1836974"/>
    <lineage>
        <taxon>Bacteria</taxon>
        <taxon>Bacillati</taxon>
        <taxon>Actinomycetota</taxon>
        <taxon>Actinomycetes</taxon>
        <taxon>Frankiales</taxon>
        <taxon>Frankiaceae</taxon>
        <taxon>Frankia</taxon>
    </lineage>
</organism>
<dbReference type="GO" id="GO:0005886">
    <property type="term" value="C:plasma membrane"/>
    <property type="evidence" value="ECO:0007669"/>
    <property type="project" value="TreeGrafter"/>
</dbReference>
<feature type="domain" description="Acyl-CoA dehydrogenase/oxidase N-terminal" evidence="8">
    <location>
        <begin position="7"/>
        <end position="117"/>
    </location>
</feature>
<evidence type="ECO:0000313" key="9">
    <source>
        <dbReference type="EMBL" id="MBL7630540.1"/>
    </source>
</evidence>
<sequence>MSIGLDEDHAALADAVRGFVARHAPSERVRAGFADWVAGELPDYWQGIVEQGLTSLHLPEEHGGADAGPVALAVVVEEAARGLLPGPLLPSLLTSSVLARHGGDHLRKRLLPGLAAGATGATALSVAGLSATAVGDGEYRVSGGGDPVLGAAGASLLLLGAGTQDGGEVWFVAEPGAGGEGAAGIEVTAGGPVDHTRSVGTVTLTDVVVRADQLVPVTSAQVRALAAVLFAAEAVGLARWCVQTGVAYAKVREQFGRPIGSFQSIKHKCARMFVDVETMSAAAWDGARALGESDDQLALAAAGAAAVCLRGATDLALATITLLGGIGYTWEHDTHLYWRRAMTLENLLGPAVGWERHLGELVLGPSVDAAARAFDIDLSDADPAFRERVAATLAEVAALPADGPARRARLVTEGLVVPHYPKPYGLAASPVEQLVIQQEYERSTVAQPRLIIGDWALPTILTYGTDEQKDFFVPATLRGEILWCQLFSEPGAGSDLAALSTRARKVDGGWRLDGQKVWTSMASEAHYGICLARTDPDAPKHKGISYFLVDMTAPGLQIRPLREANGGYLFNEVFFDDVFVPDDRLVGEVNQGWGLARTTLGNERVSISGMQHIPADLLELVRSAPLAATSGDVVRELGATFATAHALAALGMRTTLRSLSGLRPGAESSVSKVASGTLVTWIAERAMRWFGPAAAVADGPAGQRVQKYLSVPPQLIGGGTVEIQLNVIAERILGLPRG</sequence>
<feature type="domain" description="Acyl-CoA dehydrogenase/oxidase C-terminal" evidence="6">
    <location>
        <begin position="590"/>
        <end position="733"/>
    </location>
</feature>
<dbReference type="SUPFAM" id="SSF56645">
    <property type="entry name" value="Acyl-CoA dehydrogenase NM domain-like"/>
    <property type="match status" value="2"/>
</dbReference>
<evidence type="ECO:0000259" key="8">
    <source>
        <dbReference type="Pfam" id="PF02771"/>
    </source>
</evidence>
<dbReference type="AlphaFoldDB" id="A0A937USS8"/>
<protein>
    <submittedName>
        <fullName evidence="9">Acyl-CoA dehydrogenase</fullName>
    </submittedName>
</protein>